<dbReference type="PANTHER" id="PTHR45710:SF28">
    <property type="entry name" value="C-TYPE LECTIN DOMAIN FAMILY 4 MEMBER C ISOFORM 1"/>
    <property type="match status" value="1"/>
</dbReference>
<dbReference type="InterPro" id="IPR016186">
    <property type="entry name" value="C-type_lectin-like/link_sf"/>
</dbReference>
<dbReference type="PaxDb" id="30732-ENSOMEP00000028842"/>
<evidence type="ECO:0000259" key="4">
    <source>
        <dbReference type="PROSITE" id="PS50041"/>
    </source>
</evidence>
<accession>A0A3B3DFF7</accession>
<dbReference type="GeneTree" id="ENSGT00940000166507"/>
<reference evidence="5" key="1">
    <citation type="submission" date="2025-08" db="UniProtKB">
        <authorList>
            <consortium name="Ensembl"/>
        </authorList>
    </citation>
    <scope>IDENTIFICATION</scope>
</reference>
<dbReference type="InterPro" id="IPR050828">
    <property type="entry name" value="C-type_lectin/matrix_domain"/>
</dbReference>
<dbReference type="KEGG" id="oml:112143713"/>
<dbReference type="RefSeq" id="XP_024123653.1">
    <property type="nucleotide sequence ID" value="XM_024267885.2"/>
</dbReference>
<evidence type="ECO:0000256" key="2">
    <source>
        <dbReference type="SAM" id="MobiDB-lite"/>
    </source>
</evidence>
<feature type="domain" description="C-type lectin" evidence="4">
    <location>
        <begin position="135"/>
        <end position="243"/>
    </location>
</feature>
<reference evidence="5" key="2">
    <citation type="submission" date="2025-09" db="UniProtKB">
        <authorList>
            <consortium name="Ensembl"/>
        </authorList>
    </citation>
    <scope>IDENTIFICATION</scope>
</reference>
<keyword evidence="3" id="KW-0812">Transmembrane</keyword>
<name>A0A3B3DFF7_ORYME</name>
<feature type="region of interest" description="Disordered" evidence="2">
    <location>
        <begin position="1"/>
        <end position="35"/>
    </location>
</feature>
<dbReference type="Ensembl" id="ENSOMET00000017772.1">
    <property type="protein sequence ID" value="ENSOMEP00000028842.1"/>
    <property type="gene ID" value="ENSOMEG00000000299.1"/>
</dbReference>
<dbReference type="GO" id="GO:0005886">
    <property type="term" value="C:plasma membrane"/>
    <property type="evidence" value="ECO:0007669"/>
    <property type="project" value="UniProtKB-SubCell"/>
</dbReference>
<dbReference type="PANTHER" id="PTHR45710">
    <property type="entry name" value="C-TYPE LECTIN DOMAIN-CONTAINING PROTEIN 180"/>
    <property type="match status" value="1"/>
</dbReference>
<protein>
    <submittedName>
        <fullName evidence="5">Si:dkey-26c10.5</fullName>
    </submittedName>
</protein>
<keyword evidence="3" id="KW-1133">Transmembrane helix</keyword>
<dbReference type="STRING" id="30732.ENSOMEP00000028842"/>
<feature type="compositionally biased region" description="Basic and acidic residues" evidence="2">
    <location>
        <begin position="12"/>
        <end position="35"/>
    </location>
</feature>
<dbReference type="InterPro" id="IPR001304">
    <property type="entry name" value="C-type_lectin-like"/>
</dbReference>
<feature type="transmembrane region" description="Helical" evidence="3">
    <location>
        <begin position="69"/>
        <end position="93"/>
    </location>
</feature>
<dbReference type="AlphaFoldDB" id="A0A3B3DFF7"/>
<sequence>MEMQEVPEAPEAEDKAKGAGEAKKEEKAEALEEADRGHYSSLLVPTEEVYAEAIHTSKPRQELSGNTRLYRVICVCLSVICLILLMTVVVLGLKLQARSAACSSSYKVCNEMLCMEYIKNTRAACEQCPRGWTPLDKHCYYLSTLRLTWDESLKNCTKSGGTLAVITNQKVQNYLTDRGYLDYWIGLKQQPSGWEWVDKNMLGKSYWTTRPGDGDCALLKSRDPANKNWIKSPCRGASYYICQIEY</sequence>
<dbReference type="Pfam" id="PF00059">
    <property type="entry name" value="Lectin_C"/>
    <property type="match status" value="1"/>
</dbReference>
<comment type="subcellular location">
    <subcellularLocation>
        <location evidence="1">Cell membrane</location>
        <topology evidence="1">Single-pass type II membrane protein</topology>
    </subcellularLocation>
</comment>
<evidence type="ECO:0000313" key="6">
    <source>
        <dbReference type="Proteomes" id="UP000261560"/>
    </source>
</evidence>
<proteinExistence type="predicted"/>
<dbReference type="PROSITE" id="PS50041">
    <property type="entry name" value="C_TYPE_LECTIN_2"/>
    <property type="match status" value="1"/>
</dbReference>
<evidence type="ECO:0000256" key="1">
    <source>
        <dbReference type="ARBA" id="ARBA00004401"/>
    </source>
</evidence>
<evidence type="ECO:0000256" key="3">
    <source>
        <dbReference type="SAM" id="Phobius"/>
    </source>
</evidence>
<organism evidence="5 6">
    <name type="scientific">Oryzias melastigma</name>
    <name type="common">Marine medaka</name>
    <dbReference type="NCBI Taxonomy" id="30732"/>
    <lineage>
        <taxon>Eukaryota</taxon>
        <taxon>Metazoa</taxon>
        <taxon>Chordata</taxon>
        <taxon>Craniata</taxon>
        <taxon>Vertebrata</taxon>
        <taxon>Euteleostomi</taxon>
        <taxon>Actinopterygii</taxon>
        <taxon>Neopterygii</taxon>
        <taxon>Teleostei</taxon>
        <taxon>Neoteleostei</taxon>
        <taxon>Acanthomorphata</taxon>
        <taxon>Ovalentaria</taxon>
        <taxon>Atherinomorphae</taxon>
        <taxon>Beloniformes</taxon>
        <taxon>Adrianichthyidae</taxon>
        <taxon>Oryziinae</taxon>
        <taxon>Oryzias</taxon>
    </lineage>
</organism>
<keyword evidence="6" id="KW-1185">Reference proteome</keyword>
<dbReference type="Gene3D" id="3.10.100.10">
    <property type="entry name" value="Mannose-Binding Protein A, subunit A"/>
    <property type="match status" value="1"/>
</dbReference>
<dbReference type="SMART" id="SM00034">
    <property type="entry name" value="CLECT"/>
    <property type="match status" value="1"/>
</dbReference>
<dbReference type="OMA" id="QQCADGW"/>
<keyword evidence="3" id="KW-0472">Membrane</keyword>
<dbReference type="SUPFAM" id="SSF56436">
    <property type="entry name" value="C-type lectin-like"/>
    <property type="match status" value="1"/>
</dbReference>
<dbReference type="Proteomes" id="UP000261560">
    <property type="component" value="Unplaced"/>
</dbReference>
<dbReference type="OrthoDB" id="10059571at2759"/>
<dbReference type="GeneID" id="112143713"/>
<dbReference type="InterPro" id="IPR016187">
    <property type="entry name" value="CTDL_fold"/>
</dbReference>
<evidence type="ECO:0000313" key="5">
    <source>
        <dbReference type="Ensembl" id="ENSOMEP00000028842.1"/>
    </source>
</evidence>